<protein>
    <submittedName>
        <fullName evidence="1">Uncharacterized protein</fullName>
    </submittedName>
</protein>
<dbReference type="EMBL" id="KZ679127">
    <property type="protein sequence ID" value="PTB79980.1"/>
    <property type="molecule type" value="Genomic_DNA"/>
</dbReference>
<dbReference type="AlphaFoldDB" id="A0A2T4CEM1"/>
<dbReference type="Proteomes" id="UP000240760">
    <property type="component" value="Unassembled WGS sequence"/>
</dbReference>
<sequence length="171" mass="18509">MGRRTLLASKDAQSFQGSTQGCLSDGHVRSTRVRPTGERMGCEWLPLSMRVTQPPCITPPSHRLHAAGIYLGVCLLTADTTVEAGDQDVRHPARVRGQPGGSPALRTTGECLLALTLVESVWKDLWRTPLHLAVELDLGAGFTSLSRKLPQVAPLVLQMVPLGSSLDTIWH</sequence>
<proteinExistence type="predicted"/>
<reference evidence="1 2" key="1">
    <citation type="submission" date="2016-07" db="EMBL/GenBank/DDBJ databases">
        <title>Multiple horizontal gene transfer events from other fungi enriched the ability of initially mycotrophic Trichoderma (Ascomycota) to feed on dead plant biomass.</title>
        <authorList>
            <consortium name="DOE Joint Genome Institute"/>
            <person name="Aerts A."/>
            <person name="Atanasova L."/>
            <person name="Chenthamara K."/>
            <person name="Zhang J."/>
            <person name="Grujic M."/>
            <person name="Henrissat B."/>
            <person name="Kuo A."/>
            <person name="Salamov A."/>
            <person name="Lipzen A."/>
            <person name="Labutti K."/>
            <person name="Barry K."/>
            <person name="Miao Y."/>
            <person name="Rahimi M.J."/>
            <person name="Shen Q."/>
            <person name="Grigoriev I.V."/>
            <person name="Kubicek C.P."/>
            <person name="Druzhinina I.S."/>
        </authorList>
    </citation>
    <scope>NUCLEOTIDE SEQUENCE [LARGE SCALE GENOMIC DNA]</scope>
    <source>
        <strain evidence="1 2">ATCC 18648</strain>
    </source>
</reference>
<evidence type="ECO:0000313" key="1">
    <source>
        <dbReference type="EMBL" id="PTB79980.1"/>
    </source>
</evidence>
<organism evidence="1 2">
    <name type="scientific">Trichoderma longibrachiatum ATCC 18648</name>
    <dbReference type="NCBI Taxonomy" id="983965"/>
    <lineage>
        <taxon>Eukaryota</taxon>
        <taxon>Fungi</taxon>
        <taxon>Dikarya</taxon>
        <taxon>Ascomycota</taxon>
        <taxon>Pezizomycotina</taxon>
        <taxon>Sordariomycetes</taxon>
        <taxon>Hypocreomycetidae</taxon>
        <taxon>Hypocreales</taxon>
        <taxon>Hypocreaceae</taxon>
        <taxon>Trichoderma</taxon>
    </lineage>
</organism>
<dbReference type="PROSITE" id="PS51257">
    <property type="entry name" value="PROKAR_LIPOPROTEIN"/>
    <property type="match status" value="1"/>
</dbReference>
<gene>
    <name evidence="1" type="ORF">M440DRAFT_175855</name>
</gene>
<accession>A0A2T4CEM1</accession>
<name>A0A2T4CEM1_TRILO</name>
<keyword evidence="2" id="KW-1185">Reference proteome</keyword>
<evidence type="ECO:0000313" key="2">
    <source>
        <dbReference type="Proteomes" id="UP000240760"/>
    </source>
</evidence>